<evidence type="ECO:0008006" key="4">
    <source>
        <dbReference type="Google" id="ProtNLM"/>
    </source>
</evidence>
<dbReference type="EMBL" id="BAABJK010000006">
    <property type="protein sequence ID" value="GAA4969153.1"/>
    <property type="molecule type" value="Genomic_DNA"/>
</dbReference>
<feature type="signal peptide" evidence="1">
    <location>
        <begin position="1"/>
        <end position="21"/>
    </location>
</feature>
<evidence type="ECO:0000256" key="1">
    <source>
        <dbReference type="SAM" id="SignalP"/>
    </source>
</evidence>
<dbReference type="RefSeq" id="WP_345167517.1">
    <property type="nucleotide sequence ID" value="NZ_BAABJK010000006.1"/>
</dbReference>
<accession>A0ABP9HEL7</accession>
<dbReference type="Proteomes" id="UP001501692">
    <property type="component" value="Unassembled WGS sequence"/>
</dbReference>
<name>A0ABP9HEL7_9FLAO</name>
<keyword evidence="1" id="KW-0732">Signal</keyword>
<reference evidence="3" key="1">
    <citation type="journal article" date="2019" name="Int. J. Syst. Evol. Microbiol.">
        <title>The Global Catalogue of Microorganisms (GCM) 10K type strain sequencing project: providing services to taxonomists for standard genome sequencing and annotation.</title>
        <authorList>
            <consortium name="The Broad Institute Genomics Platform"/>
            <consortium name="The Broad Institute Genome Sequencing Center for Infectious Disease"/>
            <person name="Wu L."/>
            <person name="Ma J."/>
        </authorList>
    </citation>
    <scope>NUCLEOTIDE SEQUENCE [LARGE SCALE GENOMIC DNA]</scope>
    <source>
        <strain evidence="3">JCM 18287</strain>
    </source>
</reference>
<gene>
    <name evidence="2" type="ORF">GCM10023315_18450</name>
</gene>
<organism evidence="2 3">
    <name type="scientific">Algibacter aquimarinus</name>
    <dbReference type="NCBI Taxonomy" id="1136748"/>
    <lineage>
        <taxon>Bacteria</taxon>
        <taxon>Pseudomonadati</taxon>
        <taxon>Bacteroidota</taxon>
        <taxon>Flavobacteriia</taxon>
        <taxon>Flavobacteriales</taxon>
        <taxon>Flavobacteriaceae</taxon>
        <taxon>Algibacter</taxon>
    </lineage>
</organism>
<proteinExistence type="predicted"/>
<sequence>MNLIKTLLLATIISFSSQISASTDNPSDNLKSVTEQIETYLKFSEVKVYDDVIVNIKFKINENNIIIIISSDSNNYDISKFIKTRLNSKKLSINKTNNYRFYSIPVKFKATVK</sequence>
<comment type="caution">
    <text evidence="2">The sequence shown here is derived from an EMBL/GenBank/DDBJ whole genome shotgun (WGS) entry which is preliminary data.</text>
</comment>
<evidence type="ECO:0000313" key="2">
    <source>
        <dbReference type="EMBL" id="GAA4969153.1"/>
    </source>
</evidence>
<keyword evidence="3" id="KW-1185">Reference proteome</keyword>
<protein>
    <recommendedName>
        <fullName evidence="4">TonB C-terminal domain-containing protein</fullName>
    </recommendedName>
</protein>
<evidence type="ECO:0000313" key="3">
    <source>
        <dbReference type="Proteomes" id="UP001501692"/>
    </source>
</evidence>
<feature type="chain" id="PRO_5047437229" description="TonB C-terminal domain-containing protein" evidence="1">
    <location>
        <begin position="22"/>
        <end position="113"/>
    </location>
</feature>